<proteinExistence type="predicted"/>
<organism evidence="1">
    <name type="scientific">marine sediment metagenome</name>
    <dbReference type="NCBI Taxonomy" id="412755"/>
    <lineage>
        <taxon>unclassified sequences</taxon>
        <taxon>metagenomes</taxon>
        <taxon>ecological metagenomes</taxon>
    </lineage>
</organism>
<evidence type="ECO:0000313" key="1">
    <source>
        <dbReference type="EMBL" id="KKN13387.1"/>
    </source>
</evidence>
<accession>A0A0F9NMW9</accession>
<reference evidence="1" key="1">
    <citation type="journal article" date="2015" name="Nature">
        <title>Complex archaea that bridge the gap between prokaryotes and eukaryotes.</title>
        <authorList>
            <person name="Spang A."/>
            <person name="Saw J.H."/>
            <person name="Jorgensen S.L."/>
            <person name="Zaremba-Niedzwiedzka K."/>
            <person name="Martijn J."/>
            <person name="Lind A.E."/>
            <person name="van Eijk R."/>
            <person name="Schleper C."/>
            <person name="Guy L."/>
            <person name="Ettema T.J."/>
        </authorList>
    </citation>
    <scope>NUCLEOTIDE SEQUENCE</scope>
</reference>
<comment type="caution">
    <text evidence="1">The sequence shown here is derived from an EMBL/GenBank/DDBJ whole genome shotgun (WGS) entry which is preliminary data.</text>
</comment>
<gene>
    <name evidence="1" type="ORF">LCGC14_1007060</name>
</gene>
<dbReference type="AlphaFoldDB" id="A0A0F9NMW9"/>
<protein>
    <submittedName>
        <fullName evidence="1">Uncharacterized protein</fullName>
    </submittedName>
</protein>
<dbReference type="EMBL" id="LAZR01003929">
    <property type="protein sequence ID" value="KKN13387.1"/>
    <property type="molecule type" value="Genomic_DNA"/>
</dbReference>
<sequence length="152" mass="17407">MCRKDKIVDKINIDAFVQNMHSVLSKMDKNGKFHRNTMRTALECIEQLQKESDEQQADGFRICLDCNRNMLSSKGCTQLFMLINNNYYKRIPVLSIGVTNDRCHDCGALPGKTHHIECDMEICPICKESQFITCNCVAGKDIKTVNIMEIKK</sequence>
<name>A0A0F9NMW9_9ZZZZ</name>